<name>A0A562BA22_9BURK</name>
<dbReference type="OrthoDB" id="8926277at2"/>
<feature type="compositionally biased region" description="Gly residues" evidence="1">
    <location>
        <begin position="58"/>
        <end position="102"/>
    </location>
</feature>
<dbReference type="AlphaFoldDB" id="A0A562BA22"/>
<evidence type="ECO:0000313" key="4">
    <source>
        <dbReference type="EMBL" id="TWG81809.1"/>
    </source>
</evidence>
<feature type="region of interest" description="Disordered" evidence="1">
    <location>
        <begin position="30"/>
        <end position="112"/>
    </location>
</feature>
<keyword evidence="2" id="KW-0732">Signal</keyword>
<evidence type="ECO:0000256" key="1">
    <source>
        <dbReference type="SAM" id="MobiDB-lite"/>
    </source>
</evidence>
<dbReference type="Pfam" id="PF15984">
    <property type="entry name" value="Collagen_mid"/>
    <property type="match status" value="1"/>
</dbReference>
<dbReference type="Proteomes" id="UP000318141">
    <property type="component" value="Unassembled WGS sequence"/>
</dbReference>
<reference evidence="4 5" key="1">
    <citation type="submission" date="2019-07" db="EMBL/GenBank/DDBJ databases">
        <title>Genome sequencing of lignin-degrading bacterial isolates.</title>
        <authorList>
            <person name="Gladden J."/>
        </authorList>
    </citation>
    <scope>NUCLEOTIDE SEQUENCE [LARGE SCALE GENOMIC DNA]</scope>
    <source>
        <strain evidence="4 5">J11</strain>
    </source>
</reference>
<evidence type="ECO:0000256" key="2">
    <source>
        <dbReference type="SAM" id="SignalP"/>
    </source>
</evidence>
<organism evidence="4 5">
    <name type="scientific">Cupriavidus gilardii J11</name>
    <dbReference type="NCBI Taxonomy" id="936133"/>
    <lineage>
        <taxon>Bacteria</taxon>
        <taxon>Pseudomonadati</taxon>
        <taxon>Pseudomonadota</taxon>
        <taxon>Betaproteobacteria</taxon>
        <taxon>Burkholderiales</taxon>
        <taxon>Burkholderiaceae</taxon>
        <taxon>Cupriavidus</taxon>
    </lineage>
</organism>
<comment type="caution">
    <text evidence="4">The sequence shown here is derived from an EMBL/GenBank/DDBJ whole genome shotgun (WGS) entry which is preliminary data.</text>
</comment>
<feature type="region of interest" description="Disordered" evidence="1">
    <location>
        <begin position="380"/>
        <end position="402"/>
    </location>
</feature>
<accession>A0A562BA22</accession>
<dbReference type="PROSITE" id="PS51257">
    <property type="entry name" value="PROKAR_LIPOPROTEIN"/>
    <property type="match status" value="1"/>
</dbReference>
<feature type="compositionally biased region" description="Gly residues" evidence="1">
    <location>
        <begin position="380"/>
        <end position="389"/>
    </location>
</feature>
<evidence type="ECO:0000313" key="5">
    <source>
        <dbReference type="Proteomes" id="UP000318141"/>
    </source>
</evidence>
<sequence length="420" mass="37928">MTSTTTRTTTGSALLMVLLALGGCATGAGSTTAGTGSETYDPLPVSEIGAGTKDAAGGNQGNGGNTAGGGQHAGGGGTGGGSGEGSGGTGGDGGGTGGGGGAPLVLSPTGQTAHETGNIVKGVADVLGGAGSQLRDANLPLVSDRTQSGLGGAVISIGKAVDRLGDGLQNGLGSMPHVDNPVGITVGSTSGAVGKIGAAVTQLGSAVSGVGSGPLTPLAPVTHTVGTTVMAVGGGVDRVGDKLGAVLASAPVQQLTGTVSKAIVPLTSQVTSATQTLGAATGLGQPANQLLAKVGGVLAHGGAKLQQSPMPTVAGVGGVVAGAGSTVAALGGAVRGGDGHGGQPGGGAVAGVLHGVTSTLGGVSAGVVAGVGVGAGVSVGQGGGRPGHGGGHHDGHGSGAAGGLVGGVLGGVGAVLGGRR</sequence>
<keyword evidence="5" id="KW-1185">Reference proteome</keyword>
<feature type="chain" id="PRO_5021857582" evidence="2">
    <location>
        <begin position="28"/>
        <end position="420"/>
    </location>
</feature>
<evidence type="ECO:0000259" key="3">
    <source>
        <dbReference type="Pfam" id="PF15984"/>
    </source>
</evidence>
<protein>
    <submittedName>
        <fullName evidence="4">Collagen-like protein</fullName>
    </submittedName>
</protein>
<feature type="domain" description="Bacterial collagen-like protein middle" evidence="3">
    <location>
        <begin position="139"/>
        <end position="336"/>
    </location>
</feature>
<dbReference type="InterPro" id="IPR031929">
    <property type="entry name" value="CLP_mid"/>
</dbReference>
<feature type="signal peptide" evidence="2">
    <location>
        <begin position="1"/>
        <end position="27"/>
    </location>
</feature>
<dbReference type="EMBL" id="VLJN01000034">
    <property type="protein sequence ID" value="TWG81809.1"/>
    <property type="molecule type" value="Genomic_DNA"/>
</dbReference>
<gene>
    <name evidence="4" type="ORF">L602_000400001280</name>
</gene>
<proteinExistence type="predicted"/>
<keyword evidence="4" id="KW-0176">Collagen</keyword>